<evidence type="ECO:0000256" key="2">
    <source>
        <dbReference type="SAM" id="Phobius"/>
    </source>
</evidence>
<comment type="caution">
    <text evidence="4">The sequence shown here is derived from an EMBL/GenBank/DDBJ whole genome shotgun (WGS) entry which is preliminary data.</text>
</comment>
<dbReference type="OrthoDB" id="9803111at2"/>
<feature type="transmembrane region" description="Helical" evidence="2">
    <location>
        <begin position="50"/>
        <end position="67"/>
    </location>
</feature>
<dbReference type="InterPro" id="IPR003869">
    <property type="entry name" value="Polysac_CapD-like"/>
</dbReference>
<reference evidence="4 5" key="1">
    <citation type="submission" date="2018-07" db="EMBL/GenBank/DDBJ databases">
        <title>Halomonas montanilacus sp. nov., isolated from Lake Pengyan on Tibetan Plateau.</title>
        <authorList>
            <person name="Lu H."/>
            <person name="Xing P."/>
            <person name="Wu Q."/>
        </authorList>
    </citation>
    <scope>NUCLEOTIDE SEQUENCE [LARGE SCALE GENOMIC DNA]</scope>
    <source>
        <strain evidence="4 5">PYC7W</strain>
    </source>
</reference>
<evidence type="ECO:0000256" key="1">
    <source>
        <dbReference type="ARBA" id="ARBA00007430"/>
    </source>
</evidence>
<dbReference type="Gene3D" id="3.40.50.720">
    <property type="entry name" value="NAD(P)-binding Rossmann-like Domain"/>
    <property type="match status" value="2"/>
</dbReference>
<organism evidence="4 5">
    <name type="scientific">Billgrantia montanilacus</name>
    <dbReference type="NCBI Taxonomy" id="2282305"/>
    <lineage>
        <taxon>Bacteria</taxon>
        <taxon>Pseudomonadati</taxon>
        <taxon>Pseudomonadota</taxon>
        <taxon>Gammaproteobacteria</taxon>
        <taxon>Oceanospirillales</taxon>
        <taxon>Halomonadaceae</taxon>
        <taxon>Billgrantia</taxon>
    </lineage>
</organism>
<keyword evidence="2" id="KW-1133">Transmembrane helix</keyword>
<dbReference type="PANTHER" id="PTHR43318">
    <property type="entry name" value="UDP-N-ACETYLGLUCOSAMINE 4,6-DEHYDRATASE"/>
    <property type="match status" value="1"/>
</dbReference>
<proteinExistence type="inferred from homology"/>
<dbReference type="AlphaFoldDB" id="A0A368U2P2"/>
<gene>
    <name evidence="4" type="ORF">DU505_03780</name>
</gene>
<keyword evidence="2" id="KW-0472">Membrane</keyword>
<dbReference type="Pfam" id="PF02719">
    <property type="entry name" value="Polysacc_synt_2"/>
    <property type="match status" value="1"/>
</dbReference>
<evidence type="ECO:0000259" key="3">
    <source>
        <dbReference type="Pfam" id="PF02719"/>
    </source>
</evidence>
<name>A0A368U2P2_9GAMM</name>
<evidence type="ECO:0000313" key="4">
    <source>
        <dbReference type="EMBL" id="RCV91318.1"/>
    </source>
</evidence>
<dbReference type="InterPro" id="IPR036291">
    <property type="entry name" value="NAD(P)-bd_dom_sf"/>
</dbReference>
<dbReference type="PANTHER" id="PTHR43318:SF1">
    <property type="entry name" value="POLYSACCHARIDE BIOSYNTHESIS PROTEIN EPSC-RELATED"/>
    <property type="match status" value="1"/>
</dbReference>
<accession>A0A368U2P2</accession>
<keyword evidence="2" id="KW-0812">Transmembrane</keyword>
<dbReference type="SUPFAM" id="SSF51735">
    <property type="entry name" value="NAD(P)-binding Rossmann-fold domains"/>
    <property type="match status" value="2"/>
</dbReference>
<dbReference type="EMBL" id="QPII01000002">
    <property type="protein sequence ID" value="RCV91318.1"/>
    <property type="molecule type" value="Genomic_DNA"/>
</dbReference>
<keyword evidence="5" id="KW-1185">Reference proteome</keyword>
<sequence length="701" mass="76415">MSPFLSIVFGLPRASKRLIQVVADVFLITVSFLVAMWLRVDNFDFLSQPGVWIALSLAVPISIALFIKLGFYQTIIRHLGLKATQTMLIGVVVSSGVLGLTIILFGLPIPGSVPFIYAMVALIAVGGVRLGLRHLFLSDQVRRKGRVLIYGAGASGRQLAMSLRHGRDYQPVAFVDYAPRLQGSHVQGLKVYPPEESGWLIKTYAVQKLLLAIPEATRARRQEILQSIETLNIPVQTIPDMADIISGKARFNELLDVAIEDLLGRDPIPPDPTLMGADITGKVVMVTGAGGSIGSELCRQILCQSPRQLLLVDAAEYALYQIEQDLQQMQERAGSSIPCLPILASVQDGERLEALLLGFNVNTIYHAAAYKHVPLVEQNMAEGICNNVFGTLAMAKAAIAAQVCNVVLISTDKAVRPTNVMGASKRLAEMICQALAKEQSVTCFSMVRFGNVLGSSGSVVPLFRKQIEMGGPITVTHPDITRYFMTIPEAAQLVIQAGAMARGGDVFVLDMGDPVKISDLAFRMVRLTGLQPYFPEIEEAVDASNHSSGSKGDIAICFTGMRPGEKLYEELLIADSAKATSHPRIMTAVEKMLGWDELQQLLRAINKACCEQDMNQVRNILLSAMIGYASQSELVDIRWLQKTDHARTPEDASAEWLDAELPIKEKASSLAKFNPGGTKVAFHSQGSPETNVAMMYRKPDQ</sequence>
<comment type="similarity">
    <text evidence="1">Belongs to the polysaccharide synthase family.</text>
</comment>
<feature type="domain" description="Polysaccharide biosynthesis protein CapD-like" evidence="3">
    <location>
        <begin position="284"/>
        <end position="588"/>
    </location>
</feature>
<dbReference type="CDD" id="cd05237">
    <property type="entry name" value="UDP_invert_4-6DH_SDR_e"/>
    <property type="match status" value="1"/>
</dbReference>
<evidence type="ECO:0000313" key="5">
    <source>
        <dbReference type="Proteomes" id="UP000252405"/>
    </source>
</evidence>
<feature type="transmembrane region" description="Helical" evidence="2">
    <location>
        <begin position="88"/>
        <end position="109"/>
    </location>
</feature>
<protein>
    <submittedName>
        <fullName evidence="4">Polysaccharide biosynthesis protein</fullName>
    </submittedName>
</protein>
<dbReference type="InterPro" id="IPR051203">
    <property type="entry name" value="Polysaccharide_Synthase-Rel"/>
</dbReference>
<dbReference type="Proteomes" id="UP000252405">
    <property type="component" value="Unassembled WGS sequence"/>
</dbReference>
<feature type="transmembrane region" description="Helical" evidence="2">
    <location>
        <begin position="115"/>
        <end position="136"/>
    </location>
</feature>
<feature type="transmembrane region" description="Helical" evidence="2">
    <location>
        <begin position="21"/>
        <end position="38"/>
    </location>
</feature>
<dbReference type="RefSeq" id="WP_114477954.1">
    <property type="nucleotide sequence ID" value="NZ_QPII01000002.1"/>
</dbReference>